<gene>
    <name evidence="3" type="ORF">ERS852471_01740</name>
</gene>
<dbReference type="OrthoDB" id="9779340at2"/>
<dbReference type="InterPro" id="IPR024300">
    <property type="entry name" value="SipL_SPOCS_dom"/>
</dbReference>
<evidence type="ECO:0000259" key="2">
    <source>
        <dbReference type="PROSITE" id="PS51782"/>
    </source>
</evidence>
<dbReference type="PANTHER" id="PTHR33734:SF22">
    <property type="entry name" value="MEMBRANE-BOUND LYTIC MUREIN TRANSGLYCOSYLASE D"/>
    <property type="match status" value="1"/>
</dbReference>
<dbReference type="InterPro" id="IPR001387">
    <property type="entry name" value="Cro/C1-type_HTH"/>
</dbReference>
<dbReference type="AlphaFoldDB" id="A0A174FYM9"/>
<evidence type="ECO:0000313" key="3">
    <source>
        <dbReference type="EMBL" id="CUO53205.1"/>
    </source>
</evidence>
<sequence>MSQIDVIKENVQYEQLLREGSTNHVLKGEYLIKDSHPDAHQILGVDAKATVTNKEILADKVMIEGQINYSVLYLSEDESGTQRVDSVNLSEKFADYLELNNEEHKILCDVECVIEHIQANIMNERKISIDGVRSTKWNIYKIQDLEFVKDIEGSGDVQVQRKNEELNQVKGQKDIEFIGKSLIKVTMDKPEVDEILKYSMMLHKKEVKLGENKVYFGCYCKIEVLYKGRDSEDLVVLQDDVYLSKEEELVGANSEMMTSHNIDVVNSDCTVMPDDLGENRNISIEFVARGDVKVMSRESVEVVKDAYSPTVTMDLVENNCEIGVVHGNMTTDLILKDNLYLKDENERLGNIIMVYGCPVITDKTAEEDKVKIEGIIKVSALYKTADEGYKVDMCNGEIPFTSVLDIKGTKPDMNVIAKVQLESIDGTIEANTIAIRATLSVSVNVLYNVNKEWIVDVVQNKEEKKEKKSSVTIYVVNKGDTLWELAKKFNTTMDELIRVNDMENPDSINIGQRIIIPGRAIF</sequence>
<accession>A0A174FYM9</accession>
<reference evidence="3 4" key="1">
    <citation type="submission" date="2015-09" db="EMBL/GenBank/DDBJ databases">
        <authorList>
            <consortium name="Pathogen Informatics"/>
        </authorList>
    </citation>
    <scope>NUCLEOTIDE SEQUENCE [LARGE SCALE GENOMIC DNA]</scope>
    <source>
        <strain evidence="3 4">2789STDY5834856</strain>
    </source>
</reference>
<dbReference type="CDD" id="cd00118">
    <property type="entry name" value="LysM"/>
    <property type="match status" value="1"/>
</dbReference>
<dbReference type="PANTHER" id="PTHR33734">
    <property type="entry name" value="LYSM DOMAIN-CONTAINING GPI-ANCHORED PROTEIN 2"/>
    <property type="match status" value="1"/>
</dbReference>
<feature type="domain" description="HTH cro/C1-type" evidence="1">
    <location>
        <begin position="480"/>
        <end position="496"/>
    </location>
</feature>
<feature type="domain" description="LysM" evidence="2">
    <location>
        <begin position="472"/>
        <end position="516"/>
    </location>
</feature>
<name>A0A174FYM9_9CLOT</name>
<dbReference type="Pfam" id="PF12673">
    <property type="entry name" value="SipL"/>
    <property type="match status" value="3"/>
</dbReference>
<protein>
    <submittedName>
        <fullName evidence="3">Peptidoglycan-binding LysM</fullName>
    </submittedName>
</protein>
<dbReference type="SMART" id="SM00257">
    <property type="entry name" value="LysM"/>
    <property type="match status" value="1"/>
</dbReference>
<dbReference type="PROSITE" id="PS51782">
    <property type="entry name" value="LYSM"/>
    <property type="match status" value="1"/>
</dbReference>
<dbReference type="RefSeq" id="WP_055265679.1">
    <property type="nucleotide sequence ID" value="NZ_CABIXQ010000010.1"/>
</dbReference>
<evidence type="ECO:0000313" key="4">
    <source>
        <dbReference type="Proteomes" id="UP000095594"/>
    </source>
</evidence>
<dbReference type="InterPro" id="IPR036779">
    <property type="entry name" value="LysM_dom_sf"/>
</dbReference>
<dbReference type="SUPFAM" id="SSF54106">
    <property type="entry name" value="LysM domain"/>
    <property type="match status" value="1"/>
</dbReference>
<dbReference type="Pfam" id="PF01476">
    <property type="entry name" value="LysM"/>
    <property type="match status" value="1"/>
</dbReference>
<proteinExistence type="predicted"/>
<dbReference type="Proteomes" id="UP000095594">
    <property type="component" value="Unassembled WGS sequence"/>
</dbReference>
<evidence type="ECO:0000259" key="1">
    <source>
        <dbReference type="PROSITE" id="PS50943"/>
    </source>
</evidence>
<dbReference type="EMBL" id="CYZX01000010">
    <property type="protein sequence ID" value="CUO53205.1"/>
    <property type="molecule type" value="Genomic_DNA"/>
</dbReference>
<organism evidence="3 4">
    <name type="scientific">Clostridium disporicum</name>
    <dbReference type="NCBI Taxonomy" id="84024"/>
    <lineage>
        <taxon>Bacteria</taxon>
        <taxon>Bacillati</taxon>
        <taxon>Bacillota</taxon>
        <taxon>Clostridia</taxon>
        <taxon>Eubacteriales</taxon>
        <taxon>Clostridiaceae</taxon>
        <taxon>Clostridium</taxon>
    </lineage>
</organism>
<dbReference type="Gene3D" id="3.10.350.10">
    <property type="entry name" value="LysM domain"/>
    <property type="match status" value="1"/>
</dbReference>
<dbReference type="PROSITE" id="PS50943">
    <property type="entry name" value="HTH_CROC1"/>
    <property type="match status" value="1"/>
</dbReference>
<dbReference type="InterPro" id="IPR018392">
    <property type="entry name" value="LysM"/>
</dbReference>
<dbReference type="GO" id="GO:0008932">
    <property type="term" value="F:lytic endotransglycosylase activity"/>
    <property type="evidence" value="ECO:0007669"/>
    <property type="project" value="TreeGrafter"/>
</dbReference>